<feature type="transmembrane region" description="Helical" evidence="1">
    <location>
        <begin position="363"/>
        <end position="396"/>
    </location>
</feature>
<evidence type="ECO:0000313" key="2">
    <source>
        <dbReference type="EMBL" id="MWY74774.1"/>
    </source>
</evidence>
<feature type="transmembrane region" description="Helical" evidence="1">
    <location>
        <begin position="179"/>
        <end position="196"/>
    </location>
</feature>
<name>A0A6B0JTA0_FRATU</name>
<feature type="transmembrane region" description="Helical" evidence="1">
    <location>
        <begin position="208"/>
        <end position="224"/>
    </location>
</feature>
<dbReference type="RefSeq" id="WP_003014983.1">
    <property type="nucleotide sequence ID" value="NZ_CP025778.1"/>
</dbReference>
<comment type="caution">
    <text evidence="2">The sequence shown here is derived from an EMBL/GenBank/DDBJ whole genome shotgun (WGS) entry which is preliminary data.</text>
</comment>
<evidence type="ECO:0000256" key="1">
    <source>
        <dbReference type="SAM" id="Phobius"/>
    </source>
</evidence>
<feature type="transmembrane region" description="Helical" evidence="1">
    <location>
        <begin position="60"/>
        <end position="81"/>
    </location>
</feature>
<sequence>MYIKKVSFKILYLYLLAFCIIFSLEFKFAILNIIVYLPACILGFLALKKLFVGNIVKKQLAFLFFFFFLSMIYLIIVQIILLDAASLFPQFLFNILIAIGFCNFIFVSYDNNENYFFNMSKIIFFVTFLQSIFVFLSRYYIFLNDWIFFFLVKKGNIEISNVIEYKLRVFGLSNAGGDGLGFSITIGLCFSIFYFIKYIKGKSIFTKLMLFVPLILIVFSNIFISRTSLLTSSLILLITIFYIYIKKEKLLFIIILALFFLSIWILFKLNLNLSWAFENIYSYIQSGDFSHGSLSVLINKMLFVPDNLLTWIFGCEDVSNTDIGYIKYLYYYGIIFSMFFYILIIFLYFEMRKCFISSEYRSLFLLLLIVCLVFQAKIIFLTVGLFTKLTIILFIFSLKENSFTTRSVI</sequence>
<dbReference type="EMBL" id="VJDK01000042">
    <property type="protein sequence ID" value="MWY74774.1"/>
    <property type="molecule type" value="Genomic_DNA"/>
</dbReference>
<dbReference type="OMA" id="NSEYSAT"/>
<dbReference type="AlphaFoldDB" id="A0A6B0JTA0"/>
<feature type="transmembrane region" description="Helical" evidence="1">
    <location>
        <begin position="122"/>
        <end position="141"/>
    </location>
</feature>
<keyword evidence="1" id="KW-1133">Transmembrane helix</keyword>
<reference evidence="2" key="1">
    <citation type="submission" date="2019-06" db="EMBL/GenBank/DDBJ databases">
        <title>Phylogeography and genetic diversity of Francisella tularensis subsp. holarctica in France (1947-2018).</title>
        <authorList>
            <person name="Kevin M."/>
            <person name="Madani N."/>
            <person name="Maurin M."/>
        </authorList>
    </citation>
    <scope>NUCLEOTIDE SEQUENCE</scope>
    <source>
        <strain evidence="2">10-1635/5</strain>
        <strain evidence="3">93-11516</strain>
    </source>
</reference>
<accession>A0A6B0JTA0</accession>
<feature type="transmembrane region" description="Helical" evidence="1">
    <location>
        <begin position="30"/>
        <end position="48"/>
    </location>
</feature>
<protein>
    <submittedName>
        <fullName evidence="2">Uncharacterized protein</fullName>
    </submittedName>
</protein>
<feature type="transmembrane region" description="Helical" evidence="1">
    <location>
        <begin position="250"/>
        <end position="267"/>
    </location>
</feature>
<feature type="transmembrane region" description="Helical" evidence="1">
    <location>
        <begin position="329"/>
        <end position="351"/>
    </location>
</feature>
<keyword evidence="1" id="KW-0812">Transmembrane</keyword>
<keyword evidence="1" id="KW-0472">Membrane</keyword>
<gene>
    <name evidence="2" type="ORF">FNB10_06885</name>
    <name evidence="3" type="ORF">FND40_07090</name>
</gene>
<feature type="transmembrane region" description="Helical" evidence="1">
    <location>
        <begin position="87"/>
        <end position="110"/>
    </location>
</feature>
<feature type="transmembrane region" description="Helical" evidence="1">
    <location>
        <begin position="7"/>
        <end position="24"/>
    </location>
</feature>
<evidence type="ECO:0000313" key="3">
    <source>
        <dbReference type="EMBL" id="MXB13990.1"/>
    </source>
</evidence>
<organism evidence="2">
    <name type="scientific">Francisella tularensis</name>
    <dbReference type="NCBI Taxonomy" id="263"/>
    <lineage>
        <taxon>Bacteria</taxon>
        <taxon>Pseudomonadati</taxon>
        <taxon>Pseudomonadota</taxon>
        <taxon>Gammaproteobacteria</taxon>
        <taxon>Thiotrichales</taxon>
        <taxon>Francisellaceae</taxon>
        <taxon>Francisella</taxon>
    </lineage>
</organism>
<dbReference type="EMBL" id="VJIQ01000043">
    <property type="protein sequence ID" value="MXB13990.1"/>
    <property type="molecule type" value="Genomic_DNA"/>
</dbReference>
<feature type="transmembrane region" description="Helical" evidence="1">
    <location>
        <begin position="230"/>
        <end position="245"/>
    </location>
</feature>
<proteinExistence type="predicted"/>